<keyword evidence="1" id="KW-0472">Membrane</keyword>
<comment type="caution">
    <text evidence="2">The sequence shown here is derived from an EMBL/GenBank/DDBJ whole genome shotgun (WGS) entry which is preliminary data.</text>
</comment>
<evidence type="ECO:0000256" key="1">
    <source>
        <dbReference type="SAM" id="Phobius"/>
    </source>
</evidence>
<organism evidence="2 3">
    <name type="scientific">Candidatus Yanofskybacteria bacterium RIFCSPHIGHO2_12_FULL_45_19b</name>
    <dbReference type="NCBI Taxonomy" id="1802689"/>
    <lineage>
        <taxon>Bacteria</taxon>
        <taxon>Candidatus Yanofskyibacteriota</taxon>
    </lineage>
</organism>
<evidence type="ECO:0000313" key="2">
    <source>
        <dbReference type="EMBL" id="OGN20593.1"/>
    </source>
</evidence>
<reference evidence="2 3" key="1">
    <citation type="journal article" date="2016" name="Nat. Commun.">
        <title>Thousands of microbial genomes shed light on interconnected biogeochemical processes in an aquifer system.</title>
        <authorList>
            <person name="Anantharaman K."/>
            <person name="Brown C.T."/>
            <person name="Hug L.A."/>
            <person name="Sharon I."/>
            <person name="Castelle C.J."/>
            <person name="Probst A.J."/>
            <person name="Thomas B.C."/>
            <person name="Singh A."/>
            <person name="Wilkins M.J."/>
            <person name="Karaoz U."/>
            <person name="Brodie E.L."/>
            <person name="Williams K.H."/>
            <person name="Hubbard S.S."/>
            <person name="Banfield J.F."/>
        </authorList>
    </citation>
    <scope>NUCLEOTIDE SEQUENCE [LARGE SCALE GENOMIC DNA]</scope>
</reference>
<dbReference type="EMBL" id="MGKD01000001">
    <property type="protein sequence ID" value="OGN20593.1"/>
    <property type="molecule type" value="Genomic_DNA"/>
</dbReference>
<keyword evidence="1" id="KW-0812">Transmembrane</keyword>
<name>A0A1F8G5G9_9BACT</name>
<feature type="transmembrane region" description="Helical" evidence="1">
    <location>
        <begin position="18"/>
        <end position="37"/>
    </location>
</feature>
<sequence length="546" mass="57714">MQTLNTPSASGGGSFGKIFFWVAVMVVALMAGICSTVKAQSTTQVISLLFHGGTVTNPGDFRWEKDDYLLNNGTTNGTAQFDFFDMDGNPLVVTYEGTAALSSHVFALGPGQSVKLKMTSTFGGQIKVFRGRVTLSANMVLVADDKMYAMLQDRTVNFFDFGRLTTSSIPKVTKGNNLTIFPVITGVVQGFSQRKPTISLVNDNQTTANIVVKLFQTSGAQLGSFNMTLAPNAQNFVFLDDKFPGVLVDGGRVTITANVPVDLAALQFLNAAFLPIDIFQGVFVPAVAPVLNVEAPVEGQTFTGTGTNLNVQIGGWAVVPGGNVAARPIVSEAGTEAVFGVDVSLDGGVSFFVPLDVARQDVVDAFAGQGIAVPLKCGFSFSRLVANGNHSVRVVATNDVGVTTEQIVNFVVRLTQPPPNFDGNYAGDLDSGASTPAGMSAHWVMTISGGKITKLEIQNWHLTSCNEGPQDAGVAVIQTINGTTNVNVIVDSGGNFQMGPRLCDQLTGRFVGTTVEILYIRFSSCKVTLNCTSPSSVTSVVKLTRQ</sequence>
<dbReference type="AlphaFoldDB" id="A0A1F8G5G9"/>
<evidence type="ECO:0000313" key="3">
    <source>
        <dbReference type="Proteomes" id="UP000177478"/>
    </source>
</evidence>
<proteinExistence type="predicted"/>
<accession>A0A1F8G5G9</accession>
<gene>
    <name evidence="2" type="ORF">A3F25_01570</name>
</gene>
<protein>
    <submittedName>
        <fullName evidence="2">Uncharacterized protein</fullName>
    </submittedName>
</protein>
<dbReference type="Proteomes" id="UP000177478">
    <property type="component" value="Unassembled WGS sequence"/>
</dbReference>
<keyword evidence="1" id="KW-1133">Transmembrane helix</keyword>